<evidence type="ECO:0000313" key="8">
    <source>
        <dbReference type="Proteomes" id="UP001157091"/>
    </source>
</evidence>
<dbReference type="Proteomes" id="UP001157091">
    <property type="component" value="Unassembled WGS sequence"/>
</dbReference>
<keyword evidence="4" id="KW-0067">ATP-binding</keyword>
<evidence type="ECO:0000259" key="5">
    <source>
        <dbReference type="Pfam" id="PF00005"/>
    </source>
</evidence>
<gene>
    <name evidence="7" type="ORF">GCM10025864_18750</name>
</gene>
<dbReference type="InterPro" id="IPR013563">
    <property type="entry name" value="Oligopep_ABC_C"/>
</dbReference>
<dbReference type="Pfam" id="PF08352">
    <property type="entry name" value="oligo_HPY"/>
    <property type="match status" value="1"/>
</dbReference>
<dbReference type="InterPro" id="IPR003439">
    <property type="entry name" value="ABC_transporter-like_ATP-bd"/>
</dbReference>
<feature type="domain" description="Oligopeptide/dipeptide ABC transporter C-terminal" evidence="6">
    <location>
        <begin position="101"/>
        <end position="135"/>
    </location>
</feature>
<sequence>MVDVLERVGLDASALDRHPRAFSGGQRQRIAIARALVVKPRLLVCDEPVSALDVSVQAQVLNLLADMRTELGLSILFIAHDLAVVRYLCDRLVVLKDGRAVESGTRDEIYGSPRHPYTQALLEAVPRLDPAGERARRAVRQGRRAA</sequence>
<reference evidence="8" key="1">
    <citation type="journal article" date="2019" name="Int. J. Syst. Evol. Microbiol.">
        <title>The Global Catalogue of Microorganisms (GCM) 10K type strain sequencing project: providing services to taxonomists for standard genome sequencing and annotation.</title>
        <authorList>
            <consortium name="The Broad Institute Genomics Platform"/>
            <consortium name="The Broad Institute Genome Sequencing Center for Infectious Disease"/>
            <person name="Wu L."/>
            <person name="Ma J."/>
        </authorList>
    </citation>
    <scope>NUCLEOTIDE SEQUENCE [LARGE SCALE GENOMIC DNA]</scope>
    <source>
        <strain evidence="8">NBRC 106348</strain>
    </source>
</reference>
<comment type="caution">
    <text evidence="7">The sequence shown here is derived from an EMBL/GenBank/DDBJ whole genome shotgun (WGS) entry which is preliminary data.</text>
</comment>
<protein>
    <submittedName>
        <fullName evidence="7">Uncharacterized protein</fullName>
    </submittedName>
</protein>
<keyword evidence="3" id="KW-0547">Nucleotide-binding</keyword>
<dbReference type="SUPFAM" id="SSF52540">
    <property type="entry name" value="P-loop containing nucleoside triphosphate hydrolases"/>
    <property type="match status" value="1"/>
</dbReference>
<feature type="domain" description="ABC transporter" evidence="5">
    <location>
        <begin position="4"/>
        <end position="49"/>
    </location>
</feature>
<evidence type="ECO:0000256" key="4">
    <source>
        <dbReference type="ARBA" id="ARBA00022840"/>
    </source>
</evidence>
<comment type="similarity">
    <text evidence="1">Belongs to the ABC transporter superfamily.</text>
</comment>
<evidence type="ECO:0000256" key="1">
    <source>
        <dbReference type="ARBA" id="ARBA00005417"/>
    </source>
</evidence>
<dbReference type="PANTHER" id="PTHR43776:SF7">
    <property type="entry name" value="D,D-DIPEPTIDE TRANSPORT ATP-BINDING PROTEIN DDPF-RELATED"/>
    <property type="match status" value="1"/>
</dbReference>
<dbReference type="InterPro" id="IPR050319">
    <property type="entry name" value="ABC_transp_ATP-bind"/>
</dbReference>
<name>A0ABQ6I058_9MICO</name>
<accession>A0ABQ6I058</accession>
<dbReference type="PANTHER" id="PTHR43776">
    <property type="entry name" value="TRANSPORT ATP-BINDING PROTEIN"/>
    <property type="match status" value="1"/>
</dbReference>
<evidence type="ECO:0000256" key="2">
    <source>
        <dbReference type="ARBA" id="ARBA00022448"/>
    </source>
</evidence>
<evidence type="ECO:0000313" key="7">
    <source>
        <dbReference type="EMBL" id="GMA24116.1"/>
    </source>
</evidence>
<organism evidence="7 8">
    <name type="scientific">Luteimicrobium album</name>
    <dbReference type="NCBI Taxonomy" id="1054550"/>
    <lineage>
        <taxon>Bacteria</taxon>
        <taxon>Bacillati</taxon>
        <taxon>Actinomycetota</taxon>
        <taxon>Actinomycetes</taxon>
        <taxon>Micrococcales</taxon>
        <taxon>Luteimicrobium</taxon>
    </lineage>
</organism>
<proteinExistence type="inferred from homology"/>
<keyword evidence="8" id="KW-1185">Reference proteome</keyword>
<dbReference type="Gene3D" id="3.40.50.300">
    <property type="entry name" value="P-loop containing nucleotide triphosphate hydrolases"/>
    <property type="match status" value="1"/>
</dbReference>
<evidence type="ECO:0000259" key="6">
    <source>
        <dbReference type="Pfam" id="PF08352"/>
    </source>
</evidence>
<dbReference type="Pfam" id="PF00005">
    <property type="entry name" value="ABC_tran"/>
    <property type="match status" value="1"/>
</dbReference>
<dbReference type="EMBL" id="BSUK01000001">
    <property type="protein sequence ID" value="GMA24116.1"/>
    <property type="molecule type" value="Genomic_DNA"/>
</dbReference>
<dbReference type="InterPro" id="IPR027417">
    <property type="entry name" value="P-loop_NTPase"/>
</dbReference>
<evidence type="ECO:0000256" key="3">
    <source>
        <dbReference type="ARBA" id="ARBA00022741"/>
    </source>
</evidence>
<keyword evidence="2" id="KW-0813">Transport</keyword>